<dbReference type="Gene3D" id="3.10.50.40">
    <property type="match status" value="1"/>
</dbReference>
<dbReference type="Pfam" id="PF13624">
    <property type="entry name" value="SurA_N_3"/>
    <property type="match status" value="1"/>
</dbReference>
<dbReference type="Pfam" id="PF00639">
    <property type="entry name" value="Rotamase"/>
    <property type="match status" value="1"/>
</dbReference>
<dbReference type="PANTHER" id="PTHR47637:SF1">
    <property type="entry name" value="CHAPERONE SURA"/>
    <property type="match status" value="1"/>
</dbReference>
<dbReference type="RefSeq" id="WP_271432045.1">
    <property type="nucleotide sequence ID" value="NZ_JAQIOY010000002.1"/>
</dbReference>
<evidence type="ECO:0000256" key="4">
    <source>
        <dbReference type="ARBA" id="ARBA00031484"/>
    </source>
</evidence>
<dbReference type="InterPro" id="IPR000297">
    <property type="entry name" value="PPIase_PpiC"/>
</dbReference>
<sequence>MPALSFSPIRRAMARIAPLAVVAMLGLAQPLAAQGQFSPAITVNDLVITGFEIEQRTRMLELLKAPGDPAKLAREQLIDDRLRLQAAKDAGIRPSREEVLDGMEEFAGRANLSRSEFVKVLESNGVAEQTFRDFVNAGMAWRQVVRQRFAGRVGVSEAEVDRALSNRGSGGSIRVLVSELIMPMPPRQESAVRARANRISQLTSTSAFSAEARRYSATATRRNGGRLPWRSLNELPPVLQPLMLKLKPGQVTDPIEIPGAIALFQLRDIEETGYSAPEVAAVEYAAYYMPGGRSDETLAKARVLKGRVDRCDDLYGVAKGQPAEVLERGTKAPGEIPTDIAYELSKLDAGEVSTALTRANGQTLVFLMLCGRTTKVNEDVDREEFTIGLRNQRIAQLADGYLAQLRASARIIER</sequence>
<evidence type="ECO:0000256" key="5">
    <source>
        <dbReference type="PROSITE-ProRule" id="PRU00278"/>
    </source>
</evidence>
<evidence type="ECO:0000313" key="8">
    <source>
        <dbReference type="EMBL" id="MDA7424697.1"/>
    </source>
</evidence>
<dbReference type="Proteomes" id="UP001210720">
    <property type="component" value="Unassembled WGS sequence"/>
</dbReference>
<keyword evidence="9" id="KW-1185">Reference proteome</keyword>
<dbReference type="SUPFAM" id="SSF54534">
    <property type="entry name" value="FKBP-like"/>
    <property type="match status" value="1"/>
</dbReference>
<dbReference type="PANTHER" id="PTHR47637">
    <property type="entry name" value="CHAPERONE SURA"/>
    <property type="match status" value="1"/>
</dbReference>
<protein>
    <recommendedName>
        <fullName evidence="1">Parvulin-like PPIase</fullName>
    </recommendedName>
    <alternativeName>
        <fullName evidence="3">Peptidyl-prolyl cis-trans isomerase plp</fullName>
    </alternativeName>
    <alternativeName>
        <fullName evidence="4">Rotamase plp</fullName>
    </alternativeName>
</protein>
<dbReference type="InterPro" id="IPR050280">
    <property type="entry name" value="OMP_Chaperone_SurA"/>
</dbReference>
<gene>
    <name evidence="8" type="ORF">PFY00_08175</name>
</gene>
<dbReference type="PROSITE" id="PS50198">
    <property type="entry name" value="PPIC_PPIASE_2"/>
    <property type="match status" value="1"/>
</dbReference>
<dbReference type="GO" id="GO:0016853">
    <property type="term" value="F:isomerase activity"/>
    <property type="evidence" value="ECO:0007669"/>
    <property type="project" value="UniProtKB-KW"/>
</dbReference>
<keyword evidence="5" id="KW-0697">Rotamase</keyword>
<evidence type="ECO:0000256" key="3">
    <source>
        <dbReference type="ARBA" id="ARBA00030642"/>
    </source>
</evidence>
<evidence type="ECO:0000259" key="7">
    <source>
        <dbReference type="PROSITE" id="PS50198"/>
    </source>
</evidence>
<keyword evidence="5 8" id="KW-0413">Isomerase</keyword>
<dbReference type="InterPro" id="IPR027304">
    <property type="entry name" value="Trigger_fact/SurA_dom_sf"/>
</dbReference>
<dbReference type="SUPFAM" id="SSF109998">
    <property type="entry name" value="Triger factor/SurA peptide-binding domain-like"/>
    <property type="match status" value="1"/>
</dbReference>
<dbReference type="InterPro" id="IPR046357">
    <property type="entry name" value="PPIase_dom_sf"/>
</dbReference>
<evidence type="ECO:0000256" key="2">
    <source>
        <dbReference type="ARBA" id="ARBA00022729"/>
    </source>
</evidence>
<feature type="signal peptide" evidence="6">
    <location>
        <begin position="1"/>
        <end position="33"/>
    </location>
</feature>
<organism evidence="8 9">
    <name type="scientific">Thalassococcus lentus</name>
    <dbReference type="NCBI Taxonomy" id="1210524"/>
    <lineage>
        <taxon>Bacteria</taxon>
        <taxon>Pseudomonadati</taxon>
        <taxon>Pseudomonadota</taxon>
        <taxon>Alphaproteobacteria</taxon>
        <taxon>Rhodobacterales</taxon>
        <taxon>Roseobacteraceae</taxon>
        <taxon>Thalassococcus</taxon>
    </lineage>
</organism>
<accession>A0ABT4XS15</accession>
<dbReference type="Gene3D" id="1.10.4030.10">
    <property type="entry name" value="Porin chaperone SurA, peptide-binding domain"/>
    <property type="match status" value="1"/>
</dbReference>
<evidence type="ECO:0000256" key="6">
    <source>
        <dbReference type="SAM" id="SignalP"/>
    </source>
</evidence>
<feature type="domain" description="PpiC" evidence="7">
    <location>
        <begin position="172"/>
        <end position="268"/>
    </location>
</feature>
<dbReference type="EMBL" id="JAQIOY010000002">
    <property type="protein sequence ID" value="MDA7424697.1"/>
    <property type="molecule type" value="Genomic_DNA"/>
</dbReference>
<reference evidence="8 9" key="1">
    <citation type="submission" date="2023-01" db="EMBL/GenBank/DDBJ databases">
        <title>Thalassococcus onchidii sp. nov., isolated from a marine invertebrate from the South China Sea.</title>
        <authorList>
            <person name="Xu S."/>
            <person name="Liu Z."/>
            <person name="Xu Y."/>
        </authorList>
    </citation>
    <scope>NUCLEOTIDE SEQUENCE [LARGE SCALE GENOMIC DNA]</scope>
    <source>
        <strain evidence="8 9">KCTC 32084</strain>
    </source>
</reference>
<feature type="chain" id="PRO_5045682409" description="Parvulin-like PPIase" evidence="6">
    <location>
        <begin position="34"/>
        <end position="414"/>
    </location>
</feature>
<evidence type="ECO:0000313" key="9">
    <source>
        <dbReference type="Proteomes" id="UP001210720"/>
    </source>
</evidence>
<keyword evidence="2 6" id="KW-0732">Signal</keyword>
<comment type="caution">
    <text evidence="8">The sequence shown here is derived from an EMBL/GenBank/DDBJ whole genome shotgun (WGS) entry which is preliminary data.</text>
</comment>
<name>A0ABT4XS15_9RHOB</name>
<evidence type="ECO:0000256" key="1">
    <source>
        <dbReference type="ARBA" id="ARBA00018370"/>
    </source>
</evidence>
<proteinExistence type="predicted"/>